<sequence length="77" mass="8688">MIYLRQVPPICPVTCMEGLTGGRVCVLYLAVPRPQGLTFPHSYRGTEANRKKRNHHTASRDDRGLTREDTESYGEAL</sequence>
<protein>
    <submittedName>
        <fullName evidence="2">Uncharacterized protein</fullName>
    </submittedName>
</protein>
<evidence type="ECO:0000313" key="3">
    <source>
        <dbReference type="Proteomes" id="UP000324222"/>
    </source>
</evidence>
<name>A0A5B7GKS6_PORTR</name>
<gene>
    <name evidence="2" type="ORF">E2C01_054797</name>
</gene>
<organism evidence="2 3">
    <name type="scientific">Portunus trituberculatus</name>
    <name type="common">Swimming crab</name>
    <name type="synonym">Neptunus trituberculatus</name>
    <dbReference type="NCBI Taxonomy" id="210409"/>
    <lineage>
        <taxon>Eukaryota</taxon>
        <taxon>Metazoa</taxon>
        <taxon>Ecdysozoa</taxon>
        <taxon>Arthropoda</taxon>
        <taxon>Crustacea</taxon>
        <taxon>Multicrustacea</taxon>
        <taxon>Malacostraca</taxon>
        <taxon>Eumalacostraca</taxon>
        <taxon>Eucarida</taxon>
        <taxon>Decapoda</taxon>
        <taxon>Pleocyemata</taxon>
        <taxon>Brachyura</taxon>
        <taxon>Eubrachyura</taxon>
        <taxon>Portunoidea</taxon>
        <taxon>Portunidae</taxon>
        <taxon>Portuninae</taxon>
        <taxon>Portunus</taxon>
    </lineage>
</organism>
<feature type="region of interest" description="Disordered" evidence="1">
    <location>
        <begin position="39"/>
        <end position="77"/>
    </location>
</feature>
<dbReference type="Proteomes" id="UP000324222">
    <property type="component" value="Unassembled WGS sequence"/>
</dbReference>
<dbReference type="AlphaFoldDB" id="A0A5B7GKS6"/>
<feature type="compositionally biased region" description="Basic and acidic residues" evidence="1">
    <location>
        <begin position="58"/>
        <end position="70"/>
    </location>
</feature>
<reference evidence="2 3" key="1">
    <citation type="submission" date="2019-05" db="EMBL/GenBank/DDBJ databases">
        <title>Another draft genome of Portunus trituberculatus and its Hox gene families provides insights of decapod evolution.</title>
        <authorList>
            <person name="Jeong J.-H."/>
            <person name="Song I."/>
            <person name="Kim S."/>
            <person name="Choi T."/>
            <person name="Kim D."/>
            <person name="Ryu S."/>
            <person name="Kim W."/>
        </authorList>
    </citation>
    <scope>NUCLEOTIDE SEQUENCE [LARGE SCALE GENOMIC DNA]</scope>
    <source>
        <tissue evidence="2">Muscle</tissue>
    </source>
</reference>
<evidence type="ECO:0000313" key="2">
    <source>
        <dbReference type="EMBL" id="MPC60741.1"/>
    </source>
</evidence>
<evidence type="ECO:0000256" key="1">
    <source>
        <dbReference type="SAM" id="MobiDB-lite"/>
    </source>
</evidence>
<keyword evidence="3" id="KW-1185">Reference proteome</keyword>
<proteinExistence type="predicted"/>
<dbReference type="EMBL" id="VSRR010017847">
    <property type="protein sequence ID" value="MPC60741.1"/>
    <property type="molecule type" value="Genomic_DNA"/>
</dbReference>
<comment type="caution">
    <text evidence="2">The sequence shown here is derived from an EMBL/GenBank/DDBJ whole genome shotgun (WGS) entry which is preliminary data.</text>
</comment>
<accession>A0A5B7GKS6</accession>